<reference evidence="1 2" key="1">
    <citation type="submission" date="2007-01" db="EMBL/GenBank/DDBJ databases">
        <title>Draft genome sequence of Collinsella aerofaciens (ATCC 25986).</title>
        <authorList>
            <person name="Sudarsanam P."/>
            <person name="Ley R."/>
            <person name="Guruge J."/>
            <person name="Turnbaugh P.J."/>
            <person name="Mahowald M."/>
            <person name="Liep D."/>
            <person name="Gordon J."/>
        </authorList>
    </citation>
    <scope>NUCLEOTIDE SEQUENCE [LARGE SCALE GENOMIC DNA]</scope>
    <source>
        <strain evidence="2">ATCC 25986 / DSM 3979 / JCM 10188 / KCTC 3647 / NCTC 11838 / VPI 1003</strain>
    </source>
</reference>
<dbReference type="EMBL" id="AAVN02000004">
    <property type="protein sequence ID" value="EBA39692.1"/>
    <property type="molecule type" value="Genomic_DNA"/>
</dbReference>
<sequence length="45" mass="4941">MSFPQDGPQAPPDANLSHLYIDLDRFAENSNSASTCAFKNLNSQQ</sequence>
<comment type="caution">
    <text evidence="1">The sequence shown here is derived from an EMBL/GenBank/DDBJ whole genome shotgun (WGS) entry which is preliminary data.</text>
</comment>
<organism evidence="1 2">
    <name type="scientific">Collinsella aerofaciens (strain ATCC 25986 / DSM 3979 / JCM 10188 / KCTC 3647 / NCTC 11838 / VPI 1003)</name>
    <dbReference type="NCBI Taxonomy" id="411903"/>
    <lineage>
        <taxon>Bacteria</taxon>
        <taxon>Bacillati</taxon>
        <taxon>Actinomycetota</taxon>
        <taxon>Coriobacteriia</taxon>
        <taxon>Coriobacteriales</taxon>
        <taxon>Coriobacteriaceae</taxon>
        <taxon>Collinsella</taxon>
    </lineage>
</organism>
<reference evidence="1 2" key="2">
    <citation type="submission" date="2007-04" db="EMBL/GenBank/DDBJ databases">
        <authorList>
            <person name="Fulton L."/>
            <person name="Clifton S."/>
            <person name="Fulton B."/>
            <person name="Xu J."/>
            <person name="Minx P."/>
            <person name="Mardis E.R."/>
            <person name="Wilson R.K."/>
        </authorList>
    </citation>
    <scope>NUCLEOTIDE SEQUENCE [LARGE SCALE GENOMIC DNA]</scope>
    <source>
        <strain evidence="2">ATCC 25986 / DSM 3979 / JCM 10188 / KCTC 3647 / NCTC 11838 / VPI 1003</strain>
    </source>
</reference>
<protein>
    <submittedName>
        <fullName evidence="1">Uncharacterized protein</fullName>
    </submittedName>
</protein>
<evidence type="ECO:0000313" key="2">
    <source>
        <dbReference type="Proteomes" id="UP000002979"/>
    </source>
</evidence>
<accession>A4EA24</accession>
<dbReference type="Proteomes" id="UP000002979">
    <property type="component" value="Unassembled WGS sequence"/>
</dbReference>
<dbReference type="AlphaFoldDB" id="A4EA24"/>
<name>A4EA24_COLAA</name>
<evidence type="ECO:0000313" key="1">
    <source>
        <dbReference type="EMBL" id="EBA39692.1"/>
    </source>
</evidence>
<gene>
    <name evidence="1" type="ORF">COLAER_01280</name>
</gene>
<proteinExistence type="predicted"/>